<feature type="site" description="Important for catalytic activity" evidence="11">
    <location>
        <position position="138"/>
    </location>
</feature>
<comment type="cofactor">
    <cofactor evidence="12">
        <name>[4Fe-4S] cluster</name>
        <dbReference type="ChEBI" id="CHEBI:49883"/>
    </cofactor>
    <text evidence="12">Binds 3 [4Fe-4S] clusters per subunit.</text>
</comment>
<dbReference type="SUPFAM" id="SSF52922">
    <property type="entry name" value="TK C-terminal domain-like"/>
    <property type="match status" value="1"/>
</dbReference>
<feature type="binding site" evidence="12">
    <location>
        <position position="864"/>
    </location>
    <ligand>
        <name>[4Fe-4S] cluster</name>
        <dbReference type="ChEBI" id="CHEBI:49883"/>
        <label>3</label>
    </ligand>
</feature>
<feature type="binding site" evidence="12">
    <location>
        <position position="892"/>
    </location>
    <ligand>
        <name>[4Fe-4S] cluster</name>
        <dbReference type="ChEBI" id="CHEBI:49883"/>
        <label>3</label>
    </ligand>
</feature>
<evidence type="ECO:0000256" key="2">
    <source>
        <dbReference type="ARBA" id="ARBA00022448"/>
    </source>
</evidence>
<dbReference type="Pfam" id="PF02775">
    <property type="entry name" value="TPP_enzyme_C"/>
    <property type="match status" value="1"/>
</dbReference>
<feature type="binding site" evidence="10">
    <location>
        <position position="869"/>
    </location>
    <ligand>
        <name>thiamine diphosphate</name>
        <dbReference type="ChEBI" id="CHEBI:58937"/>
    </ligand>
</feature>
<gene>
    <name evidence="14" type="primary">ydbK</name>
    <name evidence="14" type="ORF">FRACA_460007</name>
</gene>
<feature type="binding site" evidence="12">
    <location>
        <position position="734"/>
    </location>
    <ligand>
        <name>[4Fe-4S] cluster</name>
        <dbReference type="ChEBI" id="CHEBI:49883"/>
        <label>1</label>
    </ligand>
</feature>
<feature type="domain" description="4Fe-4S ferredoxin-type" evidence="13">
    <location>
        <begin position="725"/>
        <end position="754"/>
    </location>
</feature>
<dbReference type="AlphaFoldDB" id="A0A2I2KXM9"/>
<dbReference type="InterPro" id="IPR002880">
    <property type="entry name" value="Pyrv_Fd/Flavodoxin_OxRdtase_N"/>
</dbReference>
<keyword evidence="3 12" id="KW-0004">4Fe-4S</keyword>
<dbReference type="InterPro" id="IPR011766">
    <property type="entry name" value="TPP_enzyme_TPP-bd"/>
</dbReference>
<evidence type="ECO:0000256" key="10">
    <source>
        <dbReference type="PIRSR" id="PIRSR000159-1"/>
    </source>
</evidence>
<evidence type="ECO:0000259" key="13">
    <source>
        <dbReference type="PROSITE" id="PS51379"/>
    </source>
</evidence>
<feature type="binding site" evidence="12">
    <location>
        <position position="796"/>
    </location>
    <ligand>
        <name>[4Fe-4S] cluster</name>
        <dbReference type="ChEBI" id="CHEBI:49883"/>
        <label>2</label>
    </ligand>
</feature>
<organism evidence="14 15">
    <name type="scientific">Frankia canadensis</name>
    <dbReference type="NCBI Taxonomy" id="1836972"/>
    <lineage>
        <taxon>Bacteria</taxon>
        <taxon>Bacillati</taxon>
        <taxon>Actinomycetota</taxon>
        <taxon>Actinomycetes</taxon>
        <taxon>Frankiales</taxon>
        <taxon>Frankiaceae</taxon>
        <taxon>Frankia</taxon>
    </lineage>
</organism>
<dbReference type="GO" id="GO:0006979">
    <property type="term" value="P:response to oxidative stress"/>
    <property type="evidence" value="ECO:0007669"/>
    <property type="project" value="TreeGrafter"/>
</dbReference>
<feature type="binding site" evidence="12">
    <location>
        <position position="793"/>
    </location>
    <ligand>
        <name>[4Fe-4S] cluster</name>
        <dbReference type="ChEBI" id="CHEBI:49883"/>
        <label>2</label>
    </ligand>
</feature>
<evidence type="ECO:0000256" key="4">
    <source>
        <dbReference type="ARBA" id="ARBA00022723"/>
    </source>
</evidence>
<dbReference type="Gene3D" id="3.30.70.20">
    <property type="match status" value="1"/>
</dbReference>
<dbReference type="FunFam" id="3.40.50.920:FF:000007">
    <property type="entry name" value="Pyruvate:ferredoxin (Flavodoxin) oxidoreductase"/>
    <property type="match status" value="1"/>
</dbReference>
<feature type="binding site" evidence="10">
    <location>
        <position position="55"/>
    </location>
    <ligand>
        <name>pyruvate</name>
        <dbReference type="ChEBI" id="CHEBI:15361"/>
    </ligand>
</feature>
<name>A0A2I2KXM9_9ACTN</name>
<feature type="binding site" evidence="10">
    <location>
        <position position="88"/>
    </location>
    <ligand>
        <name>thiamine diphosphate</name>
        <dbReference type="ChEBI" id="CHEBI:58937"/>
    </ligand>
</feature>
<feature type="binding site" evidence="10">
    <location>
        <begin position="1021"/>
        <end position="1024"/>
    </location>
    <ligand>
        <name>thiamine diphosphate</name>
        <dbReference type="ChEBI" id="CHEBI:58937"/>
    </ligand>
</feature>
<evidence type="ECO:0000313" key="15">
    <source>
        <dbReference type="Proteomes" id="UP000234331"/>
    </source>
</evidence>
<dbReference type="InterPro" id="IPR019752">
    <property type="entry name" value="Pyrv/ketoisovalerate_OxRed_cat"/>
</dbReference>
<dbReference type="PIRSF" id="PIRSF000159">
    <property type="entry name" value="NifJ"/>
    <property type="match status" value="1"/>
</dbReference>
<evidence type="ECO:0000256" key="3">
    <source>
        <dbReference type="ARBA" id="ARBA00022485"/>
    </source>
</evidence>
<dbReference type="GO" id="GO:0005506">
    <property type="term" value="F:iron ion binding"/>
    <property type="evidence" value="ECO:0007669"/>
    <property type="project" value="InterPro"/>
</dbReference>
<dbReference type="Pfam" id="PF10371">
    <property type="entry name" value="EKR"/>
    <property type="match status" value="1"/>
</dbReference>
<dbReference type="SMART" id="SM00890">
    <property type="entry name" value="EKR"/>
    <property type="match status" value="1"/>
</dbReference>
<dbReference type="InterPro" id="IPR019456">
    <property type="entry name" value="Pyrv-flavodox_OxRtase_EKR"/>
</dbReference>
<dbReference type="InterPro" id="IPR009014">
    <property type="entry name" value="Transketo_C/PFOR_II"/>
</dbReference>
<dbReference type="InterPro" id="IPR002869">
    <property type="entry name" value="Pyrv_flavodox_OxRed_cen"/>
</dbReference>
<dbReference type="InterPro" id="IPR017900">
    <property type="entry name" value="4Fe4S_Fe_S_CS"/>
</dbReference>
<reference evidence="14 15" key="1">
    <citation type="submission" date="2017-06" db="EMBL/GenBank/DDBJ databases">
        <authorList>
            <person name="Kim H.J."/>
            <person name="Triplett B.A."/>
        </authorList>
    </citation>
    <scope>NUCLEOTIDE SEQUENCE [LARGE SCALE GENOMIC DNA]</scope>
    <source>
        <strain evidence="14">FRACA_ARgP5</strain>
    </source>
</reference>
<evidence type="ECO:0000256" key="8">
    <source>
        <dbReference type="ARBA" id="ARBA00023014"/>
    </source>
</evidence>
<dbReference type="PROSITE" id="PS00198">
    <property type="entry name" value="4FE4S_FER_1"/>
    <property type="match status" value="2"/>
</dbReference>
<dbReference type="InterPro" id="IPR011895">
    <property type="entry name" value="Pyrv_flavodox_OxRed"/>
</dbReference>
<keyword evidence="5 9" id="KW-0249">Electron transport</keyword>
<evidence type="ECO:0000256" key="7">
    <source>
        <dbReference type="ARBA" id="ARBA00023004"/>
    </source>
</evidence>
<dbReference type="PROSITE" id="PS51379">
    <property type="entry name" value="4FE4S_FER_2"/>
    <property type="match status" value="2"/>
</dbReference>
<dbReference type="InterPro" id="IPR050722">
    <property type="entry name" value="Pyruvate:ferred/Flavod_OxRd"/>
</dbReference>
<feature type="site" description="Important for catalytic activity" evidence="11">
    <location>
        <position position="88"/>
    </location>
</feature>
<feature type="binding site" evidence="12">
    <location>
        <position position="1130"/>
    </location>
    <ligand>
        <name>[4Fe-4S] cluster</name>
        <dbReference type="ChEBI" id="CHEBI:49883"/>
        <label>3</label>
    </ligand>
</feature>
<dbReference type="InterPro" id="IPR033412">
    <property type="entry name" value="PFOR_II"/>
</dbReference>
<feature type="binding site" evidence="12">
    <location>
        <position position="867"/>
    </location>
    <ligand>
        <name>[4Fe-4S] cluster</name>
        <dbReference type="ChEBI" id="CHEBI:49883"/>
        <label>3</label>
    </ligand>
</feature>
<dbReference type="InterPro" id="IPR037112">
    <property type="entry name" value="Pyrv-flavodox_OxR_EKR_sf"/>
</dbReference>
<dbReference type="CDD" id="cd07034">
    <property type="entry name" value="TPP_PYR_PFOR_IOR-alpha_like"/>
    <property type="match status" value="1"/>
</dbReference>
<dbReference type="NCBIfam" id="TIGR02176">
    <property type="entry name" value="pyruv_ox_red"/>
    <property type="match status" value="1"/>
</dbReference>
<evidence type="ECO:0000256" key="6">
    <source>
        <dbReference type="ARBA" id="ARBA00023002"/>
    </source>
</evidence>
<feature type="binding site" evidence="12">
    <location>
        <position position="737"/>
    </location>
    <ligand>
        <name>[4Fe-4S] cluster</name>
        <dbReference type="ChEBI" id="CHEBI:49883"/>
        <label>1</label>
    </ligand>
</feature>
<dbReference type="SUPFAM" id="SSF54862">
    <property type="entry name" value="4Fe-4S ferredoxins"/>
    <property type="match status" value="1"/>
</dbReference>
<proteinExistence type="inferred from homology"/>
<evidence type="ECO:0000256" key="9">
    <source>
        <dbReference type="PIRNR" id="PIRNR000159"/>
    </source>
</evidence>
<feature type="site" description="Important for catalytic activity" evidence="11">
    <location>
        <position position="55"/>
    </location>
</feature>
<dbReference type="Proteomes" id="UP000234331">
    <property type="component" value="Unassembled WGS sequence"/>
</dbReference>
<keyword evidence="15" id="KW-1185">Reference proteome</keyword>
<evidence type="ECO:0000256" key="5">
    <source>
        <dbReference type="ARBA" id="ARBA00022982"/>
    </source>
</evidence>
<dbReference type="Pfam" id="PF01855">
    <property type="entry name" value="POR_N"/>
    <property type="match status" value="1"/>
</dbReference>
<dbReference type="Gene3D" id="3.40.50.920">
    <property type="match status" value="1"/>
</dbReference>
<evidence type="ECO:0000256" key="1">
    <source>
        <dbReference type="ARBA" id="ARBA00009032"/>
    </source>
</evidence>
<keyword evidence="8 12" id="KW-0411">Iron-sulfur</keyword>
<dbReference type="SUPFAM" id="SSF53323">
    <property type="entry name" value="Pyruvate-ferredoxin oxidoreductase, PFOR, domain III"/>
    <property type="match status" value="1"/>
</dbReference>
<feature type="binding site" evidence="12">
    <location>
        <position position="790"/>
    </location>
    <ligand>
        <name>[4Fe-4S] cluster</name>
        <dbReference type="ChEBI" id="CHEBI:49883"/>
        <label>2</label>
    </ligand>
</feature>
<evidence type="ECO:0000313" key="14">
    <source>
        <dbReference type="EMBL" id="SNQ50417.1"/>
    </source>
</evidence>
<dbReference type="GO" id="GO:0030976">
    <property type="term" value="F:thiamine pyrophosphate binding"/>
    <property type="evidence" value="ECO:0007669"/>
    <property type="project" value="InterPro"/>
</dbReference>
<keyword evidence="4 12" id="KW-0479">Metal-binding</keyword>
<evidence type="ECO:0000256" key="11">
    <source>
        <dbReference type="PIRSR" id="PIRSR000159-2"/>
    </source>
</evidence>
<dbReference type="GO" id="GO:0016903">
    <property type="term" value="F:oxidoreductase activity, acting on the aldehyde or oxo group of donors"/>
    <property type="evidence" value="ECO:0007669"/>
    <property type="project" value="InterPro"/>
</dbReference>
<dbReference type="Gene3D" id="3.40.50.970">
    <property type="match status" value="2"/>
</dbReference>
<feature type="binding site" evidence="10">
    <location>
        <begin position="1050"/>
        <end position="1055"/>
    </location>
    <ligand>
        <name>thiamine diphosphate</name>
        <dbReference type="ChEBI" id="CHEBI:58937"/>
    </ligand>
</feature>
<feature type="domain" description="4Fe-4S ferredoxin-type" evidence="13">
    <location>
        <begin position="781"/>
        <end position="808"/>
    </location>
</feature>
<sequence length="1230" mass="130670">MPGSSGRRRGKEVPRLRRIGEATLDGMGQKTIDGNEAATSVAYRASEVIAIYPITPASAMGELADAWAAKGRPNLWGAVPEVVQLQSEGGAAGAVHGALQAGALSTTFTASQGLLLMLPNMFKIAGELTPMVLHVAARTIATHALSIFGDHSDVMAARTTGFAMLASASPQEAHDLAAVAHAATLASRVPFLHFFDGFRTSHELGEVTEIDDTTLDALFDAGHIEAHRRRALNPDHPVIRGTTQDPDTFFQAREAANVYHAAVPALVQQAMDSLAAATGRRYRIVEYHGHPQAERVVVIMGSGRSAVRDAVDALVARGERVGCVQIRLYRPFDTAALLAAMPATVRAVAVLDRTKEPGSVGEPLRLDVLAALAERTGPAPMPRVIGGRYGLASKEFTPEMAAAVFAELARDEPRREITVGIHDDVTHLSLPPVDDADFGEPGDVRRAVYYGLGSDGTVGATRATAGIVADHTDLHAQAYFVFDSKKSGSMTVSHLRLSPRPIDAPWLIRDAQYVGVHQFSLLERVDVLAVAAPGATVLINSPYGADEVWAHLPTNAQRHLLDGGGRLFVVDADRVAREAGLPGIVSPVLQTCYLALSGLLEPAKAVAAVKDAIRVAQGKRGEAVLARNYAAVDASLGALAEVDLRERTVGHRPARRLGVAVGAETGLLDGAGVGGAAADVPVFVKEVTARIMAGEGDLLPVSALPVDGTFPVGTARYEKRAIARELPVWDAELCINCGKCAMVCPHAAIRMSAYDPALLADAPATFKSREPKEKDLAGLRVSVQVAPDDCTGCSLCAKVCPAVSKDDREHRALDMVDAAPRLAEERAGWAFFETLPAFDPTLVPGDDVRGSQLRLPLFEFSGACAGCGESPYLKLLTQLYGDRIVVANATGCSSIFGGNLPTTPWTTGPDGRGPAWANSLFEDNAEFGLGMRLALDARAREARRLLRDVAPALTGDQLVDDILGADQSTDAGIAAQRERVAELRRRLATAATAATADPRIYRRLDPLLDDLVERAVWIVGGDGWAYDIGFGGLDHVLASGRNVNVLVLDTEVYSNTGGQASKSTPRGAVAKFAGGGKRTRKKDLGLIAAAYGDVYVAQVALGANDRHTVRAFTEAASWEGPSLIVAYSHCIAHGIDMTEGLSHQRAAVRSGYWPLYRYDPRSEAPFSLDSRKPSMPFAEFAATETRFTRLGAVAPDAAARLTELAQQDIEERWANYEHEAAAPHTPATPA</sequence>
<protein>
    <submittedName>
        <fullName evidence="14">Putative 2-oxoacid-flavodoxin fused oxidoreductase:conserved protein 4Fe-4S cluster binding protein</fullName>
    </submittedName>
</protein>
<dbReference type="Pfam" id="PF01558">
    <property type="entry name" value="POR"/>
    <property type="match status" value="1"/>
</dbReference>
<feature type="site" description="Important for catalytic activity" evidence="11">
    <location>
        <position position="1055"/>
    </location>
</feature>
<dbReference type="Gene3D" id="4.10.780.10">
    <property type="entry name" value="Pyruvate-flavodoxin oxidoreductase, EKR domain"/>
    <property type="match status" value="1"/>
</dbReference>
<dbReference type="EMBL" id="FZMO01000401">
    <property type="protein sequence ID" value="SNQ50417.1"/>
    <property type="molecule type" value="Genomic_DNA"/>
</dbReference>
<dbReference type="PANTHER" id="PTHR32154:SF0">
    <property type="entry name" value="PYRUVATE-FLAVODOXIN OXIDOREDUCTASE-RELATED"/>
    <property type="match status" value="1"/>
</dbReference>
<feature type="binding site" evidence="12">
    <location>
        <position position="744"/>
    </location>
    <ligand>
        <name>[4Fe-4S] cluster</name>
        <dbReference type="ChEBI" id="CHEBI:49883"/>
        <label>2</label>
    </ligand>
</feature>
<feature type="binding site" evidence="10">
    <location>
        <position position="892"/>
    </location>
    <ligand>
        <name>thiamine diphosphate</name>
        <dbReference type="ChEBI" id="CHEBI:58937"/>
    </ligand>
</feature>
<dbReference type="InterPro" id="IPR017896">
    <property type="entry name" value="4Fe4S_Fe-S-bd"/>
</dbReference>
<dbReference type="FunFam" id="3.40.50.970:FF:000012">
    <property type="entry name" value="Pyruvate:ferredoxin (Flavodoxin) oxidoreductase"/>
    <property type="match status" value="1"/>
</dbReference>
<feature type="binding site" evidence="12">
    <location>
        <position position="800"/>
    </location>
    <ligand>
        <name>[4Fe-4S] cluster</name>
        <dbReference type="ChEBI" id="CHEBI:49883"/>
        <label>1</label>
    </ligand>
</feature>
<keyword evidence="2 9" id="KW-0813">Transport</keyword>
<dbReference type="CDD" id="cd03377">
    <property type="entry name" value="TPP_PFOR_PNO"/>
    <property type="match status" value="1"/>
</dbReference>
<dbReference type="InterPro" id="IPR029061">
    <property type="entry name" value="THDP-binding"/>
</dbReference>
<dbReference type="Pfam" id="PF17147">
    <property type="entry name" value="PFOR_II"/>
    <property type="match status" value="1"/>
</dbReference>
<dbReference type="PANTHER" id="PTHR32154">
    <property type="entry name" value="PYRUVATE-FLAVODOXIN OXIDOREDUCTASE-RELATED"/>
    <property type="match status" value="1"/>
</dbReference>
<feature type="binding site" evidence="12">
    <location>
        <position position="740"/>
    </location>
    <ligand>
        <name>[4Fe-4S] cluster</name>
        <dbReference type="ChEBI" id="CHEBI:49883"/>
        <label>1</label>
    </ligand>
</feature>
<dbReference type="GO" id="GO:0022900">
    <property type="term" value="P:electron transport chain"/>
    <property type="evidence" value="ECO:0007669"/>
    <property type="project" value="InterPro"/>
</dbReference>
<dbReference type="SUPFAM" id="SSF52518">
    <property type="entry name" value="Thiamin diphosphate-binding fold (THDP-binding)"/>
    <property type="match status" value="2"/>
</dbReference>
<dbReference type="GO" id="GO:0000287">
    <property type="term" value="F:magnesium ion binding"/>
    <property type="evidence" value="ECO:0007669"/>
    <property type="project" value="UniProtKB-ARBA"/>
</dbReference>
<evidence type="ECO:0000256" key="12">
    <source>
        <dbReference type="PIRSR" id="PIRSR000159-50"/>
    </source>
</evidence>
<feature type="binding site" evidence="10">
    <location>
        <position position="138"/>
    </location>
    <ligand>
        <name>pyruvate</name>
        <dbReference type="ChEBI" id="CHEBI:15361"/>
    </ligand>
</feature>
<accession>A0A2I2KXM9</accession>
<keyword evidence="6 9" id="KW-0560">Oxidoreductase</keyword>
<comment type="similarity">
    <text evidence="1 9">Belongs to the pyruvate:ferredoxin/flavodoxin oxidoreductase family.</text>
</comment>
<dbReference type="Gene3D" id="3.40.920.10">
    <property type="entry name" value="Pyruvate-ferredoxin oxidoreductase, PFOR, domain III"/>
    <property type="match status" value="1"/>
</dbReference>
<dbReference type="GO" id="GO:0051539">
    <property type="term" value="F:4 iron, 4 sulfur cluster binding"/>
    <property type="evidence" value="ECO:0007669"/>
    <property type="project" value="UniProtKB-KW"/>
</dbReference>
<dbReference type="Pfam" id="PF12838">
    <property type="entry name" value="Fer4_7"/>
    <property type="match status" value="1"/>
</dbReference>
<keyword evidence="7 12" id="KW-0408">Iron</keyword>